<dbReference type="PANTHER" id="PTHR30055:SF226">
    <property type="entry name" value="HTH-TYPE TRANSCRIPTIONAL REGULATOR PKSA"/>
    <property type="match status" value="1"/>
</dbReference>
<dbReference type="SUPFAM" id="SSF46689">
    <property type="entry name" value="Homeodomain-like"/>
    <property type="match status" value="1"/>
</dbReference>
<dbReference type="Gene3D" id="1.10.357.10">
    <property type="entry name" value="Tetracycline Repressor, domain 2"/>
    <property type="match status" value="1"/>
</dbReference>
<dbReference type="GO" id="GO:0000976">
    <property type="term" value="F:transcription cis-regulatory region binding"/>
    <property type="evidence" value="ECO:0007669"/>
    <property type="project" value="TreeGrafter"/>
</dbReference>
<name>A0A7W9IB14_9ACTN</name>
<evidence type="ECO:0000313" key="4">
    <source>
        <dbReference type="EMBL" id="MBB5817399.1"/>
    </source>
</evidence>
<evidence type="ECO:0000256" key="2">
    <source>
        <dbReference type="PROSITE-ProRule" id="PRU00335"/>
    </source>
</evidence>
<evidence type="ECO:0000313" key="5">
    <source>
        <dbReference type="Proteomes" id="UP000540685"/>
    </source>
</evidence>
<gene>
    <name evidence="4" type="ORF">F4562_000461</name>
</gene>
<accession>A0A7W9IB14</accession>
<comment type="caution">
    <text evidence="4">The sequence shown here is derived from an EMBL/GenBank/DDBJ whole genome shotgun (WGS) entry which is preliminary data.</text>
</comment>
<protein>
    <submittedName>
        <fullName evidence="4">AcrR family transcriptional regulator</fullName>
    </submittedName>
</protein>
<feature type="domain" description="HTH tetR-type" evidence="3">
    <location>
        <begin position="10"/>
        <end position="69"/>
    </location>
</feature>
<keyword evidence="5" id="KW-1185">Reference proteome</keyword>
<dbReference type="PROSITE" id="PS50977">
    <property type="entry name" value="HTH_TETR_2"/>
    <property type="match status" value="1"/>
</dbReference>
<dbReference type="GO" id="GO:0003700">
    <property type="term" value="F:DNA-binding transcription factor activity"/>
    <property type="evidence" value="ECO:0007669"/>
    <property type="project" value="TreeGrafter"/>
</dbReference>
<dbReference type="PRINTS" id="PR00455">
    <property type="entry name" value="HTHTETR"/>
</dbReference>
<dbReference type="InterPro" id="IPR050109">
    <property type="entry name" value="HTH-type_TetR-like_transc_reg"/>
</dbReference>
<keyword evidence="1 2" id="KW-0238">DNA-binding</keyword>
<dbReference type="Proteomes" id="UP000540685">
    <property type="component" value="Unassembled WGS sequence"/>
</dbReference>
<sequence>MRLTRAESKAANKRALIDAAREVVGQEGSKAKLEDIAELAGLTTGAVYSLFGGKNNLMVAMVDDYAGPLDLRSIEPLGPDLPLEEVVAEVARQFWRMSADPEAAGKLLFETRVLDLVLNDPELLGRLNASVRSTETDLAALFVGREHGKAPVTGEQAVRLARALKALLSGLGQSVVLGAHDSSEEFFVDVARSLVTSRVLGQA</sequence>
<dbReference type="Pfam" id="PF00440">
    <property type="entry name" value="TetR_N"/>
    <property type="match status" value="1"/>
</dbReference>
<dbReference type="InterPro" id="IPR001647">
    <property type="entry name" value="HTH_TetR"/>
</dbReference>
<evidence type="ECO:0000256" key="1">
    <source>
        <dbReference type="ARBA" id="ARBA00023125"/>
    </source>
</evidence>
<proteinExistence type="predicted"/>
<organism evidence="4 5">
    <name type="scientific">Streptosporangium becharense</name>
    <dbReference type="NCBI Taxonomy" id="1816182"/>
    <lineage>
        <taxon>Bacteria</taxon>
        <taxon>Bacillati</taxon>
        <taxon>Actinomycetota</taxon>
        <taxon>Actinomycetes</taxon>
        <taxon>Streptosporangiales</taxon>
        <taxon>Streptosporangiaceae</taxon>
        <taxon>Streptosporangium</taxon>
    </lineage>
</organism>
<dbReference type="InterPro" id="IPR009057">
    <property type="entry name" value="Homeodomain-like_sf"/>
</dbReference>
<dbReference type="AlphaFoldDB" id="A0A7W9IB14"/>
<feature type="DNA-binding region" description="H-T-H motif" evidence="2">
    <location>
        <begin position="32"/>
        <end position="51"/>
    </location>
</feature>
<reference evidence="4 5" key="1">
    <citation type="submission" date="2020-08" db="EMBL/GenBank/DDBJ databases">
        <title>Sequencing the genomes of 1000 actinobacteria strains.</title>
        <authorList>
            <person name="Klenk H.-P."/>
        </authorList>
    </citation>
    <scope>NUCLEOTIDE SEQUENCE [LARGE SCALE GENOMIC DNA]</scope>
    <source>
        <strain evidence="4 5">DSM 46887</strain>
    </source>
</reference>
<dbReference type="PANTHER" id="PTHR30055">
    <property type="entry name" value="HTH-TYPE TRANSCRIPTIONAL REGULATOR RUTR"/>
    <property type="match status" value="1"/>
</dbReference>
<dbReference type="EMBL" id="JACHMP010000001">
    <property type="protein sequence ID" value="MBB5817399.1"/>
    <property type="molecule type" value="Genomic_DNA"/>
</dbReference>
<evidence type="ECO:0000259" key="3">
    <source>
        <dbReference type="PROSITE" id="PS50977"/>
    </source>
</evidence>
<dbReference type="RefSeq" id="WP_221206600.1">
    <property type="nucleotide sequence ID" value="NZ_JACHMP010000001.1"/>
</dbReference>